<evidence type="ECO:0000256" key="4">
    <source>
        <dbReference type="ARBA" id="ARBA00022741"/>
    </source>
</evidence>
<dbReference type="PROSITE" id="PS00107">
    <property type="entry name" value="PROTEIN_KINASE_ATP"/>
    <property type="match status" value="1"/>
</dbReference>
<evidence type="ECO:0000256" key="1">
    <source>
        <dbReference type="ARBA" id="ARBA00005527"/>
    </source>
</evidence>
<dbReference type="InterPro" id="IPR011009">
    <property type="entry name" value="Kinase-like_dom_sf"/>
</dbReference>
<keyword evidence="3" id="KW-0808">Transferase</keyword>
<dbReference type="InterPro" id="IPR017441">
    <property type="entry name" value="Protein_kinase_ATP_BS"/>
</dbReference>
<dbReference type="InterPro" id="IPR000719">
    <property type="entry name" value="Prot_kinase_dom"/>
</dbReference>
<evidence type="ECO:0000256" key="3">
    <source>
        <dbReference type="ARBA" id="ARBA00022679"/>
    </source>
</evidence>
<gene>
    <name evidence="7" type="ORF">CTOB1V02_LOCUS9725</name>
</gene>
<dbReference type="PROSITE" id="PS00108">
    <property type="entry name" value="PROTEIN_KINASE_ST"/>
    <property type="match status" value="1"/>
</dbReference>
<dbReference type="CDD" id="cd14137">
    <property type="entry name" value="STKc_GSK3"/>
    <property type="match status" value="1"/>
</dbReference>
<dbReference type="InterPro" id="IPR008271">
    <property type="entry name" value="Ser/Thr_kinase_AS"/>
</dbReference>
<dbReference type="Gene3D" id="3.30.200.20">
    <property type="entry name" value="Phosphorylase Kinase, domain 1"/>
    <property type="match status" value="1"/>
</dbReference>
<reference evidence="7" key="1">
    <citation type="submission" date="2020-11" db="EMBL/GenBank/DDBJ databases">
        <authorList>
            <person name="Tran Van P."/>
        </authorList>
    </citation>
    <scope>NUCLEOTIDE SEQUENCE</scope>
</reference>
<dbReference type="AlphaFoldDB" id="A0A7R8WHN3"/>
<dbReference type="FunFam" id="3.30.200.20:FF:000009">
    <property type="entry name" value="Glycogen synthase kinase-3 beta"/>
    <property type="match status" value="1"/>
</dbReference>
<evidence type="ECO:0000256" key="2">
    <source>
        <dbReference type="ARBA" id="ARBA00022527"/>
    </source>
</evidence>
<dbReference type="GO" id="GO:0005524">
    <property type="term" value="F:ATP binding"/>
    <property type="evidence" value="ECO:0007669"/>
    <property type="project" value="UniProtKB-UniRule"/>
</dbReference>
<name>A0A7R8WHN3_9CRUS</name>
<dbReference type="Pfam" id="PF00069">
    <property type="entry name" value="Pkinase"/>
    <property type="match status" value="1"/>
</dbReference>
<dbReference type="OrthoDB" id="272141at2759"/>
<dbReference type="PANTHER" id="PTHR24057:SF0">
    <property type="entry name" value="PROTEIN KINASE SHAGGY-RELATED"/>
    <property type="match status" value="1"/>
</dbReference>
<keyword evidence="6" id="KW-0067">ATP-binding</keyword>
<dbReference type="GO" id="GO:0004674">
    <property type="term" value="F:protein serine/threonine kinase activity"/>
    <property type="evidence" value="ECO:0007669"/>
    <property type="project" value="UniProtKB-KW"/>
</dbReference>
<dbReference type="InterPro" id="IPR050591">
    <property type="entry name" value="GSK-3"/>
</dbReference>
<dbReference type="PANTHER" id="PTHR24057">
    <property type="entry name" value="GLYCOGEN SYNTHASE KINASE-3 ALPHA"/>
    <property type="match status" value="1"/>
</dbReference>
<accession>A0A7R8WHN3</accession>
<sequence>MAERRKTLHSKMKRTVSSIRRNSVVEKTKGIILVKSPKDEEKGVELTYTDAKVIGNGSFGVVYQAMLVGSNEIVAVKKVLVDQRFKSRELQIMKTLRHPNIVDLKYFFFSDGDSKQDVYMNLVLGFMPDTVYKVAKCHLKSKQPIPIFLTKLWMYQLFQGLAYIHSLGVCHRDIKPQNLLLNTETGVLKLCDFGSAKYLVKSEPNVAYICSRYYRAPELILGATDYSLHIDVWSAGCVVAELLLGGQPLFPGESGIDQMVVIIKILGPPTRAQILEMNKDFSGFKFPQISHHPWQKQMLESLTNFKRTVSPTRLKRNLKRAFKKTTPADAIDLLSKLLEYNPTERLSPESVCHHPFFDDLRNPEASLPDGNQLPPLVGITAVKETTL</sequence>
<dbReference type="Gene3D" id="1.10.510.10">
    <property type="entry name" value="Transferase(Phosphotransferase) domain 1"/>
    <property type="match status" value="1"/>
</dbReference>
<keyword evidence="2" id="KW-0723">Serine/threonine-protein kinase</keyword>
<comment type="similarity">
    <text evidence="1">Belongs to the protein kinase superfamily. CMGC Ser/Thr protein kinase family. GSK-3 subfamily.</text>
</comment>
<protein>
    <submittedName>
        <fullName evidence="7">Uncharacterized protein</fullName>
    </submittedName>
</protein>
<organism evidence="7">
    <name type="scientific">Cyprideis torosa</name>
    <dbReference type="NCBI Taxonomy" id="163714"/>
    <lineage>
        <taxon>Eukaryota</taxon>
        <taxon>Metazoa</taxon>
        <taxon>Ecdysozoa</taxon>
        <taxon>Arthropoda</taxon>
        <taxon>Crustacea</taxon>
        <taxon>Oligostraca</taxon>
        <taxon>Ostracoda</taxon>
        <taxon>Podocopa</taxon>
        <taxon>Podocopida</taxon>
        <taxon>Cytherocopina</taxon>
        <taxon>Cytheroidea</taxon>
        <taxon>Cytherideidae</taxon>
        <taxon>Cyprideis</taxon>
    </lineage>
</organism>
<dbReference type="EMBL" id="OB663984">
    <property type="protein sequence ID" value="CAD7231882.1"/>
    <property type="molecule type" value="Genomic_DNA"/>
</dbReference>
<dbReference type="FunFam" id="1.10.510.10:FF:000624">
    <property type="entry name" value="Mitogen-activated protein kinase"/>
    <property type="match status" value="1"/>
</dbReference>
<keyword evidence="4" id="KW-0547">Nucleotide-binding</keyword>
<dbReference type="SMART" id="SM00220">
    <property type="entry name" value="S_TKc"/>
    <property type="match status" value="1"/>
</dbReference>
<dbReference type="PROSITE" id="PS50011">
    <property type="entry name" value="PROTEIN_KINASE_DOM"/>
    <property type="match status" value="1"/>
</dbReference>
<proteinExistence type="inferred from homology"/>
<evidence type="ECO:0000313" key="7">
    <source>
        <dbReference type="EMBL" id="CAD7231882.1"/>
    </source>
</evidence>
<dbReference type="SUPFAM" id="SSF56112">
    <property type="entry name" value="Protein kinase-like (PK-like)"/>
    <property type="match status" value="1"/>
</dbReference>
<dbReference type="InterPro" id="IPR039192">
    <property type="entry name" value="STKc_GSK3"/>
</dbReference>
<keyword evidence="5" id="KW-0418">Kinase</keyword>
<evidence type="ECO:0000256" key="6">
    <source>
        <dbReference type="ARBA" id="ARBA00022840"/>
    </source>
</evidence>
<evidence type="ECO:0000256" key="5">
    <source>
        <dbReference type="ARBA" id="ARBA00022777"/>
    </source>
</evidence>